<organism evidence="1 2">
    <name type="scientific">Rhodopseudomonas palustris (strain BisB5)</name>
    <dbReference type="NCBI Taxonomy" id="316057"/>
    <lineage>
        <taxon>Bacteria</taxon>
        <taxon>Pseudomonadati</taxon>
        <taxon>Pseudomonadota</taxon>
        <taxon>Alphaproteobacteria</taxon>
        <taxon>Hyphomicrobiales</taxon>
        <taxon>Nitrobacteraceae</taxon>
        <taxon>Rhodopseudomonas</taxon>
    </lineage>
</organism>
<accession>Q132R0</accession>
<dbReference type="EMBL" id="CP000283">
    <property type="protein sequence ID" value="ABE40929.1"/>
    <property type="molecule type" value="Genomic_DNA"/>
</dbReference>
<sequence>MRAGANSGPRKTTRAREQFAMDDGIFSGLKVLDCASFIAAPAAATVLSDFGADVIKIEPPGAGDPYRNLPNLPGYPRSEHNYAWMMESRNKRSLALDLAKPEGQAVLRRLVAEADVFITNFPPPVRARLGIAYPDLAPLNDRLIYASFTGYGERGEEANKPGFDSNAWWARSGMMDLVRADEDTTPARSLAGMGDHPCAMALYGAIVTALYKREHSGKGSEVKSNLMANGVWSSSVLAQAKLVGAEFQPRMPRERALNAVANHYRCRDGRWLILSLLNEEKQWPTLMRCLGREDLTDDPRFATKPDRHARSIELIGIFDGIFATRDLADWRKTLDGNGLVFGVVGILDDIPNDQQMIDNDVLVPFENNTILTVNSPIWVEGSAKIRPRLPPAVGEHSDEVLRSAGYDNEAIRALRASGAVG</sequence>
<dbReference type="Pfam" id="PF02515">
    <property type="entry name" value="CoA_transf_3"/>
    <property type="match status" value="1"/>
</dbReference>
<evidence type="ECO:0000313" key="1">
    <source>
        <dbReference type="EMBL" id="ABE40929.1"/>
    </source>
</evidence>
<dbReference type="Gene3D" id="3.30.1540.10">
    <property type="entry name" value="formyl-coa transferase, domain 3"/>
    <property type="match status" value="1"/>
</dbReference>
<dbReference type="eggNOG" id="COG1804">
    <property type="taxonomic scope" value="Bacteria"/>
</dbReference>
<dbReference type="InterPro" id="IPR003673">
    <property type="entry name" value="CoA-Trfase_fam_III"/>
</dbReference>
<dbReference type="InterPro" id="IPR044855">
    <property type="entry name" value="CoA-Trfase_III_dom3_sf"/>
</dbReference>
<dbReference type="InterPro" id="IPR050509">
    <property type="entry name" value="CoA-transferase_III"/>
</dbReference>
<gene>
    <name evidence="1" type="ordered locus">RPD_3708</name>
</gene>
<dbReference type="GO" id="GO:0003824">
    <property type="term" value="F:catalytic activity"/>
    <property type="evidence" value="ECO:0007669"/>
    <property type="project" value="InterPro"/>
</dbReference>
<protein>
    <submittedName>
        <fullName evidence="1">L-carnitine dehydratase/bile acid-inducible protein F</fullName>
    </submittedName>
</protein>
<dbReference type="InterPro" id="IPR023606">
    <property type="entry name" value="CoA-Trfase_III_dom_1_sf"/>
</dbReference>
<dbReference type="Gene3D" id="3.40.50.10540">
    <property type="entry name" value="Crotonobetainyl-coa:carnitine coa-transferase, domain 1"/>
    <property type="match status" value="1"/>
</dbReference>
<dbReference type="PANTHER" id="PTHR48228:SF2">
    <property type="entry name" value="E-CINNAMOYL-COA:R-PHENYLLACTATE COA TRANSFERASE LARGE SUBUNIT"/>
    <property type="match status" value="1"/>
</dbReference>
<proteinExistence type="predicted"/>
<dbReference type="HOGENOM" id="CLU_033975_2_1_5"/>
<name>Q132R0_RHOPS</name>
<evidence type="ECO:0000313" key="2">
    <source>
        <dbReference type="Proteomes" id="UP000001818"/>
    </source>
</evidence>
<reference evidence="1 2" key="1">
    <citation type="submission" date="2006-03" db="EMBL/GenBank/DDBJ databases">
        <title>Complete sequence of Rhodopseudomonas palustris BisB5.</title>
        <authorList>
            <consortium name="US DOE Joint Genome Institute"/>
            <person name="Copeland A."/>
            <person name="Lucas S."/>
            <person name="Lapidus A."/>
            <person name="Barry K."/>
            <person name="Detter J.C."/>
            <person name="Glavina del Rio T."/>
            <person name="Hammon N."/>
            <person name="Israni S."/>
            <person name="Dalin E."/>
            <person name="Tice H."/>
            <person name="Pitluck S."/>
            <person name="Chain P."/>
            <person name="Malfatti S."/>
            <person name="Shin M."/>
            <person name="Vergez L."/>
            <person name="Schmutz J."/>
            <person name="Larimer F."/>
            <person name="Land M."/>
            <person name="Hauser L."/>
            <person name="Pelletier D.A."/>
            <person name="Kyrpides N."/>
            <person name="Lykidis A."/>
            <person name="Oda Y."/>
            <person name="Harwood C.S."/>
            <person name="Richardson P."/>
        </authorList>
    </citation>
    <scope>NUCLEOTIDE SEQUENCE [LARGE SCALE GENOMIC DNA]</scope>
    <source>
        <strain evidence="1 2">BisB5</strain>
    </source>
</reference>
<dbReference type="KEGG" id="rpd:RPD_3708"/>
<dbReference type="PANTHER" id="PTHR48228">
    <property type="entry name" value="SUCCINYL-COA--D-CITRAMALATE COA-TRANSFERASE"/>
    <property type="match status" value="1"/>
</dbReference>
<dbReference type="AlphaFoldDB" id="Q132R0"/>
<dbReference type="Proteomes" id="UP000001818">
    <property type="component" value="Chromosome"/>
</dbReference>
<dbReference type="SUPFAM" id="SSF89796">
    <property type="entry name" value="CoA-transferase family III (CaiB/BaiF)"/>
    <property type="match status" value="1"/>
</dbReference>